<comment type="caution">
    <text evidence="1">The sequence shown here is derived from an EMBL/GenBank/DDBJ whole genome shotgun (WGS) entry which is preliminary data.</text>
</comment>
<dbReference type="Proteomes" id="UP000229789">
    <property type="component" value="Unassembled WGS sequence"/>
</dbReference>
<proteinExistence type="predicted"/>
<name>A0A2G9LJ23_HUBC1</name>
<organism evidence="1 3">
    <name type="scientific">Huberarchaeum crystalense</name>
    <dbReference type="NCBI Taxonomy" id="2014257"/>
    <lineage>
        <taxon>Archaea</taxon>
        <taxon>Candidatus Huberarchaeota</taxon>
        <taxon>Candidatus Huberarchaeia</taxon>
        <taxon>Candidatus Huberarchaeales</taxon>
        <taxon>Candidatus Huberarchaeaceae</taxon>
        <taxon>Candidatus Huberarchaeum</taxon>
    </lineage>
</organism>
<gene>
    <name evidence="2" type="ORF">CO072_02470</name>
    <name evidence="1" type="ORF">COW69_01660</name>
</gene>
<dbReference type="EMBL" id="PFSX01000071">
    <property type="protein sequence ID" value="PJC01055.1"/>
    <property type="molecule type" value="Genomic_DNA"/>
</dbReference>
<evidence type="ECO:0000313" key="2">
    <source>
        <dbReference type="EMBL" id="PJC01055.1"/>
    </source>
</evidence>
<protein>
    <submittedName>
        <fullName evidence="1">Uncharacterized protein</fullName>
    </submittedName>
</protein>
<evidence type="ECO:0000313" key="4">
    <source>
        <dbReference type="Proteomes" id="UP000231232"/>
    </source>
</evidence>
<accession>A0A2G9LJ23</accession>
<evidence type="ECO:0000313" key="3">
    <source>
        <dbReference type="Proteomes" id="UP000229789"/>
    </source>
</evidence>
<sequence>MLCFLLKNFHKIIFIVLKKRAVKEFYNVIVYFSFFDYFLSSMKSNHFNAFNVFYKSGIYIMI</sequence>
<dbReference type="EMBL" id="PCUF01000019">
    <property type="protein sequence ID" value="PIN66546.1"/>
    <property type="molecule type" value="Genomic_DNA"/>
</dbReference>
<dbReference type="AlphaFoldDB" id="A0A2G9LJ23"/>
<accession>A0A2H9RCF6</accession>
<evidence type="ECO:0000313" key="1">
    <source>
        <dbReference type="EMBL" id="PIN66546.1"/>
    </source>
</evidence>
<reference evidence="4" key="2">
    <citation type="submission" date="2017-09" db="EMBL/GenBank/DDBJ databases">
        <title>Depth-based differentiation of microbial function through sediment-hosted aquifers and enrichment of novel symbionts in the deep terrestrial subsurface.</title>
        <authorList>
            <person name="Probst A.J."/>
            <person name="Ladd B."/>
            <person name="Jarett J.K."/>
            <person name="Geller-Mcgrath D.E."/>
            <person name="Sieber C.M.K."/>
            <person name="Emerson J.B."/>
            <person name="Anantharaman K."/>
            <person name="Thomas B.C."/>
            <person name="Malmstrom R."/>
            <person name="Stieglmeier M."/>
            <person name="Klingl A."/>
            <person name="Woyke T."/>
            <person name="Ryan C.M."/>
            <person name="Banfield J.F."/>
        </authorList>
    </citation>
    <scope>NUCLEOTIDE SEQUENCE [LARGE SCALE GENOMIC DNA]</scope>
</reference>
<dbReference type="Proteomes" id="UP000231232">
    <property type="component" value="Unassembled WGS sequence"/>
</dbReference>
<reference evidence="1 3" key="1">
    <citation type="submission" date="2017-09" db="EMBL/GenBank/DDBJ databases">
        <title>Depth-based differentiation of microbial function through sediment-hosted aquifers and enrichment of novel symbionts in the deep terrestrial subsurface.</title>
        <authorList>
            <person name="Probst A.J."/>
            <person name="Ladd B."/>
            <person name="Jarett J.K."/>
            <person name="Geller-Mcgrath D.E."/>
            <person name="Sieber C.M."/>
            <person name="Emerson J.B."/>
            <person name="Anantharaman K."/>
            <person name="Thomas B.C."/>
            <person name="Malmstrom R."/>
            <person name="Stieglmeier M."/>
            <person name="Klingl A."/>
            <person name="Woyke T."/>
            <person name="Ryan C.M."/>
            <person name="Banfield J.F."/>
        </authorList>
    </citation>
    <scope>NUCLEOTIDE SEQUENCE [LARGE SCALE GENOMIC DNA]</scope>
    <source>
        <strain evidence="1">CG18_big_fil_WC_8_21_14_2_50_31_19</strain>
        <strain evidence="2">CG_4_9_14_0_8_um_filter_31_21</strain>
    </source>
</reference>